<evidence type="ECO:0000313" key="3">
    <source>
        <dbReference type="Proteomes" id="UP001157091"/>
    </source>
</evidence>
<feature type="compositionally biased region" description="Basic and acidic residues" evidence="1">
    <location>
        <begin position="1"/>
        <end position="10"/>
    </location>
</feature>
<evidence type="ECO:0000256" key="1">
    <source>
        <dbReference type="SAM" id="MobiDB-lite"/>
    </source>
</evidence>
<dbReference type="Proteomes" id="UP001157091">
    <property type="component" value="Unassembled WGS sequence"/>
</dbReference>
<evidence type="ECO:0000313" key="2">
    <source>
        <dbReference type="EMBL" id="GMA26507.1"/>
    </source>
</evidence>
<sequence>MDQHEVEVAGRAEVAAAQAPDRRQREARHRAVVVREARGRLRPERPQRAVDERDERGTPRDPAATGPGEPGAGLEEGGPQVPDPDGARDLRLLLDRLLPPAGCPWVIG</sequence>
<accession>A0ABQ6I8I0</accession>
<proteinExistence type="predicted"/>
<name>A0ABQ6I8I0_9MICO</name>
<feature type="region of interest" description="Disordered" evidence="1">
    <location>
        <begin position="1"/>
        <end position="88"/>
    </location>
</feature>
<dbReference type="RefSeq" id="WP_348525390.1">
    <property type="nucleotide sequence ID" value="NZ_BSUK01000001.1"/>
</dbReference>
<gene>
    <name evidence="2" type="ORF">GCM10025864_42660</name>
</gene>
<dbReference type="EMBL" id="BSUK01000001">
    <property type="protein sequence ID" value="GMA26507.1"/>
    <property type="molecule type" value="Genomic_DNA"/>
</dbReference>
<reference evidence="3" key="1">
    <citation type="journal article" date="2019" name="Int. J. Syst. Evol. Microbiol.">
        <title>The Global Catalogue of Microorganisms (GCM) 10K type strain sequencing project: providing services to taxonomists for standard genome sequencing and annotation.</title>
        <authorList>
            <consortium name="The Broad Institute Genomics Platform"/>
            <consortium name="The Broad Institute Genome Sequencing Center for Infectious Disease"/>
            <person name="Wu L."/>
            <person name="Ma J."/>
        </authorList>
    </citation>
    <scope>NUCLEOTIDE SEQUENCE [LARGE SCALE GENOMIC DNA]</scope>
    <source>
        <strain evidence="3">NBRC 106348</strain>
    </source>
</reference>
<organism evidence="2 3">
    <name type="scientific">Luteimicrobium album</name>
    <dbReference type="NCBI Taxonomy" id="1054550"/>
    <lineage>
        <taxon>Bacteria</taxon>
        <taxon>Bacillati</taxon>
        <taxon>Actinomycetota</taxon>
        <taxon>Actinomycetes</taxon>
        <taxon>Micrococcales</taxon>
        <taxon>Luteimicrobium</taxon>
    </lineage>
</organism>
<comment type="caution">
    <text evidence="2">The sequence shown here is derived from an EMBL/GenBank/DDBJ whole genome shotgun (WGS) entry which is preliminary data.</text>
</comment>
<protein>
    <submittedName>
        <fullName evidence="2">Uncharacterized protein</fullName>
    </submittedName>
</protein>
<feature type="compositionally biased region" description="Basic and acidic residues" evidence="1">
    <location>
        <begin position="33"/>
        <end position="59"/>
    </location>
</feature>
<keyword evidence="3" id="KW-1185">Reference proteome</keyword>